<dbReference type="InterPro" id="IPR036237">
    <property type="entry name" value="Xyl_isomerase-like_sf"/>
</dbReference>
<comment type="caution">
    <text evidence="2">The sequence shown here is derived from an EMBL/GenBank/DDBJ whole genome shotgun (WGS) entry which is preliminary data.</text>
</comment>
<dbReference type="RefSeq" id="WP_191071766.1">
    <property type="nucleotide sequence ID" value="NZ_CP060506.1"/>
</dbReference>
<gene>
    <name evidence="2" type="ORF">H8R10_05815</name>
</gene>
<feature type="domain" description="Xylose isomerase-like TIM barrel" evidence="1">
    <location>
        <begin position="33"/>
        <end position="318"/>
    </location>
</feature>
<keyword evidence="3" id="KW-1185">Reference proteome</keyword>
<reference evidence="2 3" key="1">
    <citation type="submission" date="2020-08" db="EMBL/GenBank/DDBJ databases">
        <title>Winkia gen. nov., sp. nov., isolated from faeces of the Anser albifrons in China.</title>
        <authorList>
            <person name="Liu Q."/>
        </authorList>
    </citation>
    <scope>NUCLEOTIDE SEQUENCE [LARGE SCALE GENOMIC DNA]</scope>
    <source>
        <strain evidence="2 3">C62</strain>
    </source>
</reference>
<dbReference type="Pfam" id="PF01261">
    <property type="entry name" value="AP_endonuc_2"/>
    <property type="match status" value="1"/>
</dbReference>
<proteinExistence type="predicted"/>
<name>A0A8I0GF81_9ACTO</name>
<accession>A0A8I0GF81</accession>
<evidence type="ECO:0000313" key="3">
    <source>
        <dbReference type="Proteomes" id="UP000627538"/>
    </source>
</evidence>
<dbReference type="Gene3D" id="3.20.20.150">
    <property type="entry name" value="Divalent-metal-dependent TIM barrel enzymes"/>
    <property type="match status" value="1"/>
</dbReference>
<dbReference type="Proteomes" id="UP000627538">
    <property type="component" value="Unassembled WGS sequence"/>
</dbReference>
<sequence>MATINGVEQGVSTYSYTQQFIERPDFGIDTVLKHVADLGVRRFELVGAQTFGAYPVPEAREIDEVLESSEKHGLEPFSYGGYVDLGRITGYRMSEDDILSDIHLDIMTTKALGAKYMRGSGISAQLLPRVAELAERHDVTIGLEIHAPHTPSDPSTLEYMKVLEKLGTTRVGLVPDFGMFIERPTEIAINRYVELGADRDRLEWIIENRHNGMTEEEMQEHIASRGGGEGEKIAISEWFGYLSFAPADIEGFAAMVPYVSYVHGKFYHVNEDLDEPTIPYAAAMQTLVKGGFTGVFLSEYEGHAFYLDDADEQLRRHLAMGEKILTDM</sequence>
<organism evidence="2 3">
    <name type="scientific">Nanchangia anserum</name>
    <dbReference type="NCBI Taxonomy" id="2692125"/>
    <lineage>
        <taxon>Bacteria</taxon>
        <taxon>Bacillati</taxon>
        <taxon>Actinomycetota</taxon>
        <taxon>Actinomycetes</taxon>
        <taxon>Actinomycetales</taxon>
        <taxon>Actinomycetaceae</taxon>
        <taxon>Nanchangia</taxon>
    </lineage>
</organism>
<evidence type="ECO:0000313" key="2">
    <source>
        <dbReference type="EMBL" id="MBD3689742.1"/>
    </source>
</evidence>
<dbReference type="SUPFAM" id="SSF51658">
    <property type="entry name" value="Xylose isomerase-like"/>
    <property type="match status" value="1"/>
</dbReference>
<dbReference type="InterPro" id="IPR013022">
    <property type="entry name" value="Xyl_isomerase-like_TIM-brl"/>
</dbReference>
<dbReference type="EMBL" id="JACRUO010000001">
    <property type="protein sequence ID" value="MBD3689742.1"/>
    <property type="molecule type" value="Genomic_DNA"/>
</dbReference>
<dbReference type="AlphaFoldDB" id="A0A8I0GF81"/>
<evidence type="ECO:0000259" key="1">
    <source>
        <dbReference type="Pfam" id="PF01261"/>
    </source>
</evidence>
<protein>
    <submittedName>
        <fullName evidence="2">TIM barrel protein</fullName>
    </submittedName>
</protein>